<keyword evidence="2" id="KW-1133">Transmembrane helix</keyword>
<dbReference type="AlphaFoldDB" id="M0QHQ6"/>
<feature type="transmembrane region" description="Helical" evidence="2">
    <location>
        <begin position="31"/>
        <end position="52"/>
    </location>
</feature>
<protein>
    <submittedName>
        <fullName evidence="3">Uncharacterized protein</fullName>
    </submittedName>
</protein>
<evidence type="ECO:0000313" key="3">
    <source>
        <dbReference type="EMBL" id="GAC67969.1"/>
    </source>
</evidence>
<sequence>MFPSRQERDHDDRAYHDHDDDHRGERFMRGLLITLALSVPAWVVIVVLLVVLL</sequence>
<evidence type="ECO:0000256" key="2">
    <source>
        <dbReference type="SAM" id="Phobius"/>
    </source>
</evidence>
<accession>M0QHQ6</accession>
<keyword evidence="2" id="KW-0472">Membrane</keyword>
<evidence type="ECO:0000313" key="4">
    <source>
        <dbReference type="Proteomes" id="UP000011666"/>
    </source>
</evidence>
<dbReference type="EMBL" id="BANX01000011">
    <property type="protein sequence ID" value="GAC67969.1"/>
    <property type="molecule type" value="Genomic_DNA"/>
</dbReference>
<feature type="region of interest" description="Disordered" evidence="1">
    <location>
        <begin position="1"/>
        <end position="22"/>
    </location>
</feature>
<keyword evidence="2" id="KW-0812">Transmembrane</keyword>
<dbReference type="STRING" id="1223545.GS4_11_02390"/>
<keyword evidence="4" id="KW-1185">Reference proteome</keyword>
<name>M0QHQ6_9ACTN</name>
<evidence type="ECO:0000256" key="1">
    <source>
        <dbReference type="SAM" id="MobiDB-lite"/>
    </source>
</evidence>
<dbReference type="Proteomes" id="UP000011666">
    <property type="component" value="Unassembled WGS sequence"/>
</dbReference>
<comment type="caution">
    <text evidence="3">The sequence shown here is derived from an EMBL/GenBank/DDBJ whole genome shotgun (WGS) entry which is preliminary data.</text>
</comment>
<organism evidence="3 4">
    <name type="scientific">Gordonia soli NBRC 108243</name>
    <dbReference type="NCBI Taxonomy" id="1223545"/>
    <lineage>
        <taxon>Bacteria</taxon>
        <taxon>Bacillati</taxon>
        <taxon>Actinomycetota</taxon>
        <taxon>Actinomycetes</taxon>
        <taxon>Mycobacteriales</taxon>
        <taxon>Gordoniaceae</taxon>
        <taxon>Gordonia</taxon>
    </lineage>
</organism>
<dbReference type="RefSeq" id="WP_007619705.1">
    <property type="nucleotide sequence ID" value="NZ_BANX01000011.1"/>
</dbReference>
<gene>
    <name evidence="3" type="ORF">GS4_11_02390</name>
</gene>
<proteinExistence type="predicted"/>
<reference evidence="3 4" key="1">
    <citation type="submission" date="2013-01" db="EMBL/GenBank/DDBJ databases">
        <title>Whole genome shotgun sequence of Gordonia soli NBRC 108243.</title>
        <authorList>
            <person name="Isaki-Nakamura S."/>
            <person name="Hosoyama A."/>
            <person name="Tsuchikane K."/>
            <person name="Ando Y."/>
            <person name="Baba S."/>
            <person name="Ohji S."/>
            <person name="Hamada M."/>
            <person name="Tamura T."/>
            <person name="Yamazoe A."/>
            <person name="Yamazaki S."/>
            <person name="Fujita N."/>
        </authorList>
    </citation>
    <scope>NUCLEOTIDE SEQUENCE [LARGE SCALE GENOMIC DNA]</scope>
    <source>
        <strain evidence="3 4">NBRC 108243</strain>
    </source>
</reference>